<protein>
    <submittedName>
        <fullName evidence="1">Uncharacterized protein</fullName>
    </submittedName>
</protein>
<comment type="caution">
    <text evidence="1">The sequence shown here is derived from an EMBL/GenBank/DDBJ whole genome shotgun (WGS) entry which is preliminary data.</text>
</comment>
<name>A0A843U656_COLES</name>
<sequence>MLQGTRTRRYRLSRSEHDRYCVVISPENAAYRAIAFSELFLVVEWLADMPELAFELVPFRLAVVYGWRPLRVPSRMRLTLGSRGYNQLVDHVGIHGQRRLTEALSKDSLVRQKEYLTEKRDGSIRTGNQNTTVPPVVFRTRQGLELEVQRLELGQAFSPRVLLLLGLLSTPSKPHQRLRAGHGEIGEYLSSLGAAQKLTLAAEVVAAVDDVESDLAQL</sequence>
<organism evidence="1 2">
    <name type="scientific">Colocasia esculenta</name>
    <name type="common">Wild taro</name>
    <name type="synonym">Arum esculentum</name>
    <dbReference type="NCBI Taxonomy" id="4460"/>
    <lineage>
        <taxon>Eukaryota</taxon>
        <taxon>Viridiplantae</taxon>
        <taxon>Streptophyta</taxon>
        <taxon>Embryophyta</taxon>
        <taxon>Tracheophyta</taxon>
        <taxon>Spermatophyta</taxon>
        <taxon>Magnoliopsida</taxon>
        <taxon>Liliopsida</taxon>
        <taxon>Araceae</taxon>
        <taxon>Aroideae</taxon>
        <taxon>Colocasieae</taxon>
        <taxon>Colocasia</taxon>
    </lineage>
</organism>
<keyword evidence="2" id="KW-1185">Reference proteome</keyword>
<proteinExistence type="predicted"/>
<dbReference type="EMBL" id="NMUH01000265">
    <property type="protein sequence ID" value="MQL75789.1"/>
    <property type="molecule type" value="Genomic_DNA"/>
</dbReference>
<gene>
    <name evidence="1" type="ORF">Taro_008148</name>
</gene>
<dbReference type="Proteomes" id="UP000652761">
    <property type="component" value="Unassembled WGS sequence"/>
</dbReference>
<evidence type="ECO:0000313" key="2">
    <source>
        <dbReference type="Proteomes" id="UP000652761"/>
    </source>
</evidence>
<reference evidence="1" key="1">
    <citation type="submission" date="2017-07" db="EMBL/GenBank/DDBJ databases">
        <title>Taro Niue Genome Assembly and Annotation.</title>
        <authorList>
            <person name="Atibalentja N."/>
            <person name="Keating K."/>
            <person name="Fields C.J."/>
        </authorList>
    </citation>
    <scope>NUCLEOTIDE SEQUENCE</scope>
    <source>
        <strain evidence="1">Niue_2</strain>
        <tissue evidence="1">Leaf</tissue>
    </source>
</reference>
<dbReference type="AlphaFoldDB" id="A0A843U656"/>
<accession>A0A843U656</accession>
<evidence type="ECO:0000313" key="1">
    <source>
        <dbReference type="EMBL" id="MQL75789.1"/>
    </source>
</evidence>